<dbReference type="PANTHER" id="PTHR43303">
    <property type="entry name" value="NADPH DEHYDROGENASE C23G7.10C-RELATED"/>
    <property type="match status" value="1"/>
</dbReference>
<dbReference type="OrthoDB" id="72788at2759"/>
<organism evidence="2 3">
    <name type="scientific">Aspergillus eucalypticola (strain CBS 122712 / IBT 29274)</name>
    <dbReference type="NCBI Taxonomy" id="1448314"/>
    <lineage>
        <taxon>Eukaryota</taxon>
        <taxon>Fungi</taxon>
        <taxon>Dikarya</taxon>
        <taxon>Ascomycota</taxon>
        <taxon>Pezizomycotina</taxon>
        <taxon>Eurotiomycetes</taxon>
        <taxon>Eurotiomycetidae</taxon>
        <taxon>Eurotiales</taxon>
        <taxon>Aspergillaceae</taxon>
        <taxon>Aspergillus</taxon>
        <taxon>Aspergillus subgen. Circumdati</taxon>
    </lineage>
</organism>
<protein>
    <submittedName>
        <fullName evidence="2">FMN-linked oxidoreductase</fullName>
    </submittedName>
</protein>
<evidence type="ECO:0000259" key="1">
    <source>
        <dbReference type="Pfam" id="PF00724"/>
    </source>
</evidence>
<evidence type="ECO:0000313" key="3">
    <source>
        <dbReference type="Proteomes" id="UP000246171"/>
    </source>
</evidence>
<dbReference type="GeneID" id="37058357"/>
<dbReference type="EMBL" id="MSFU01000048">
    <property type="protein sequence ID" value="PWY62150.1"/>
    <property type="molecule type" value="Genomic_DNA"/>
</dbReference>
<dbReference type="Gene3D" id="3.20.20.70">
    <property type="entry name" value="Aldolase class I"/>
    <property type="match status" value="1"/>
</dbReference>
<comment type="caution">
    <text evidence="2">The sequence shown here is derived from an EMBL/GenBank/DDBJ whole genome shotgun (WGS) entry which is preliminary data.</text>
</comment>
<dbReference type="InterPro" id="IPR013785">
    <property type="entry name" value="Aldolase_TIM"/>
</dbReference>
<proteinExistence type="predicted"/>
<dbReference type="SUPFAM" id="SSF51395">
    <property type="entry name" value="FMN-linked oxidoreductases"/>
    <property type="match status" value="1"/>
</dbReference>
<evidence type="ECO:0000313" key="2">
    <source>
        <dbReference type="EMBL" id="PWY62150.1"/>
    </source>
</evidence>
<sequence>MSTSGLLYAASRLNFPSRISSDVFNTWYNDIHVRDVLKTSGINSAARYETAAVPQDSSPWTFLALYPVPDIEFLNTGEFTSIPVTSDVLPGPTHSCMDIAHFDMRRYREVGRRGDLDMPAGPTSHLLTVEFDLPSHIDKADDQAVMDWFYGICSSNGAPQRVAIHEVFWAMLFPNGKPAEPPRYLALLELNGDDNVYDEAIKKIHLVANVDQWKVHKKRGWENPSRFSKKMTQSNGNFSHKLNGPYLWRRAPQGVAKSSRGNEMKDIKIEPAKGISYFTPAQETPAGTAANPQSSGKAVPKLFQSITIRGLTFQNRLGYSAEDGHMTDYHLAHLGGIAQRGPGLIMIEATAVQPEGRISPQDVGLWKDSQIAPIARVIEFAHSQGQKIGIQLAHAGRKASTTVPWMLNHGEIATENVGGWPDNIRGPSDIPFSETSPHPRAMTKDDIREFKDAWVAAAKRALVAGADFIEIHNAHGYLLASFLTPYANKRTDEYGGSFESRMRLPLEIAQLTRDTVGEHVPVFLRLSASDWLDSSSSEIWSLQDAVRFAEALAVQGAIDLVDVSSGGLHSSQKVKSGPGFQAPFGIAVKKAVGDRMLVATVGHIRDGKLANQLLEEGGLDVILVGRGFQKDPGLVWTFAQHLDVEIAMPGQIRWGFSKQGRRGTPFVDPSVYKPSV</sequence>
<reference evidence="2" key="1">
    <citation type="submission" date="2016-12" db="EMBL/GenBank/DDBJ databases">
        <title>The genomes of Aspergillus section Nigri reveals drivers in fungal speciation.</title>
        <authorList>
            <consortium name="DOE Joint Genome Institute"/>
            <person name="Vesth T.C."/>
            <person name="Nybo J."/>
            <person name="Theobald S."/>
            <person name="Brandl J."/>
            <person name="Frisvad J.C."/>
            <person name="Nielsen K.F."/>
            <person name="Lyhne E.K."/>
            <person name="Kogle M.E."/>
            <person name="Kuo A."/>
            <person name="Riley R."/>
            <person name="Clum A."/>
            <person name="Nolan M."/>
            <person name="Lipzen A."/>
            <person name="Salamov A."/>
            <person name="Henrissat B."/>
            <person name="Wiebenga A."/>
            <person name="De vries R.P."/>
            <person name="Grigoriev I.V."/>
            <person name="Mortensen U.H."/>
            <person name="Andersen M.R."/>
            <person name="Baker S.E."/>
        </authorList>
    </citation>
    <scope>NUCLEOTIDE SEQUENCE</scope>
    <source>
        <strain evidence="2">CBS 122712</strain>
    </source>
</reference>
<dbReference type="InterPro" id="IPR001155">
    <property type="entry name" value="OxRdtase_FMN_N"/>
</dbReference>
<dbReference type="GO" id="GO:0003959">
    <property type="term" value="F:NADPH dehydrogenase activity"/>
    <property type="evidence" value="ECO:0007669"/>
    <property type="project" value="InterPro"/>
</dbReference>
<dbReference type="InterPro" id="IPR044152">
    <property type="entry name" value="YqjM-like"/>
</dbReference>
<dbReference type="Proteomes" id="UP000246171">
    <property type="component" value="Unassembled WGS sequence"/>
</dbReference>
<name>A0A317UQ53_ASPEC</name>
<dbReference type="VEuPathDB" id="FungiDB:BO83DRAFT_442221"/>
<dbReference type="GO" id="GO:0010181">
    <property type="term" value="F:FMN binding"/>
    <property type="evidence" value="ECO:0007669"/>
    <property type="project" value="InterPro"/>
</dbReference>
<dbReference type="GO" id="GO:0050661">
    <property type="term" value="F:NADP binding"/>
    <property type="evidence" value="ECO:0007669"/>
    <property type="project" value="InterPro"/>
</dbReference>
<keyword evidence="3" id="KW-1185">Reference proteome</keyword>
<dbReference type="AlphaFoldDB" id="A0A317UQ53"/>
<accession>A0A317UQ53</accession>
<dbReference type="Pfam" id="PF00724">
    <property type="entry name" value="Oxidored_FMN"/>
    <property type="match status" value="1"/>
</dbReference>
<dbReference type="CDD" id="cd02932">
    <property type="entry name" value="OYE_YqiM_FMN"/>
    <property type="match status" value="1"/>
</dbReference>
<dbReference type="RefSeq" id="XP_025382123.1">
    <property type="nucleotide sequence ID" value="XM_025536395.1"/>
</dbReference>
<dbReference type="PANTHER" id="PTHR43303:SF7">
    <property type="entry name" value="FLAVIN OXIDOREDUCTASE, PUTATIVE (AFU_ORTHOLOGUE AFUA_7G06420)-RELATED"/>
    <property type="match status" value="1"/>
</dbReference>
<feature type="domain" description="NADH:flavin oxidoreductase/NADH oxidase N-terminal" evidence="1">
    <location>
        <begin position="301"/>
        <end position="643"/>
    </location>
</feature>
<gene>
    <name evidence="2" type="ORF">BO83DRAFT_442221</name>
</gene>